<dbReference type="EMBL" id="HACA01031747">
    <property type="protein sequence ID" value="CDW49108.1"/>
    <property type="molecule type" value="Transcribed_RNA"/>
</dbReference>
<organism evidence="1">
    <name type="scientific">Lepeophtheirus salmonis</name>
    <name type="common">Salmon louse</name>
    <name type="synonym">Caligus salmonis</name>
    <dbReference type="NCBI Taxonomy" id="72036"/>
    <lineage>
        <taxon>Eukaryota</taxon>
        <taxon>Metazoa</taxon>
        <taxon>Ecdysozoa</taxon>
        <taxon>Arthropoda</taxon>
        <taxon>Crustacea</taxon>
        <taxon>Multicrustacea</taxon>
        <taxon>Hexanauplia</taxon>
        <taxon>Copepoda</taxon>
        <taxon>Siphonostomatoida</taxon>
        <taxon>Caligidae</taxon>
        <taxon>Lepeophtheirus</taxon>
    </lineage>
</organism>
<proteinExistence type="predicted"/>
<protein>
    <submittedName>
        <fullName evidence="1">Uncharacterized protein</fullName>
    </submittedName>
</protein>
<accession>A0A0K2VEZ3</accession>
<reference evidence="1" key="1">
    <citation type="submission" date="2014-05" db="EMBL/GenBank/DDBJ databases">
        <authorList>
            <person name="Chronopoulou M."/>
        </authorList>
    </citation>
    <scope>NUCLEOTIDE SEQUENCE</scope>
    <source>
        <tissue evidence="1">Whole organism</tissue>
    </source>
</reference>
<name>A0A0K2VEZ3_LEPSM</name>
<sequence>MGYIPQYDVVWLNN</sequence>
<evidence type="ECO:0000313" key="1">
    <source>
        <dbReference type="EMBL" id="CDW49108.1"/>
    </source>
</evidence>